<accession>A0A9Q0YED7</accession>
<dbReference type="AlphaFoldDB" id="A0A9Q0YED7"/>
<organism evidence="1 2">
    <name type="scientific">Holothuria leucospilota</name>
    <name type="common">Black long sea cucumber</name>
    <name type="synonym">Mertensiothuria leucospilota</name>
    <dbReference type="NCBI Taxonomy" id="206669"/>
    <lineage>
        <taxon>Eukaryota</taxon>
        <taxon>Metazoa</taxon>
        <taxon>Echinodermata</taxon>
        <taxon>Eleutherozoa</taxon>
        <taxon>Echinozoa</taxon>
        <taxon>Holothuroidea</taxon>
        <taxon>Aspidochirotacea</taxon>
        <taxon>Aspidochirotida</taxon>
        <taxon>Holothuriidae</taxon>
        <taxon>Holothuria</taxon>
    </lineage>
</organism>
<comment type="caution">
    <text evidence="1">The sequence shown here is derived from an EMBL/GenBank/DDBJ whole genome shotgun (WGS) entry which is preliminary data.</text>
</comment>
<keyword evidence="2" id="KW-1185">Reference proteome</keyword>
<dbReference type="EMBL" id="JAIZAY010000021">
    <property type="protein sequence ID" value="KAJ8021292.1"/>
    <property type="molecule type" value="Genomic_DNA"/>
</dbReference>
<name>A0A9Q0YED7_HOLLE</name>
<evidence type="ECO:0000313" key="2">
    <source>
        <dbReference type="Proteomes" id="UP001152320"/>
    </source>
</evidence>
<dbReference type="Proteomes" id="UP001152320">
    <property type="component" value="Chromosome 21"/>
</dbReference>
<protein>
    <submittedName>
        <fullName evidence="1">Uncharacterized protein</fullName>
    </submittedName>
</protein>
<gene>
    <name evidence="1" type="ORF">HOLleu_38449</name>
</gene>
<evidence type="ECO:0000313" key="1">
    <source>
        <dbReference type="EMBL" id="KAJ8021292.1"/>
    </source>
</evidence>
<sequence>MELSLQNSMSKQSAQYCVVCTAKQTNGVATSEFHEQTECSDCKVLCSLQCKADNGVITSELHEQTECPGYKILCSLHCKANGVTLQNSMSKKSAQITRYCVVCTAKQANGVITSELYEQTERSDNKVLCSLH</sequence>
<proteinExistence type="predicted"/>
<reference evidence="1" key="1">
    <citation type="submission" date="2021-10" db="EMBL/GenBank/DDBJ databases">
        <title>Tropical sea cucumber genome reveals ecological adaptation and Cuvierian tubules defense mechanism.</title>
        <authorList>
            <person name="Chen T."/>
        </authorList>
    </citation>
    <scope>NUCLEOTIDE SEQUENCE</scope>
    <source>
        <strain evidence="1">Nanhai2018</strain>
        <tissue evidence="1">Muscle</tissue>
    </source>
</reference>